<feature type="compositionally biased region" description="Basic and acidic residues" evidence="1">
    <location>
        <begin position="142"/>
        <end position="152"/>
    </location>
</feature>
<protein>
    <submittedName>
        <fullName evidence="4">Protein kinase domain-containing protein</fullName>
    </submittedName>
</protein>
<feature type="region of interest" description="Disordered" evidence="1">
    <location>
        <begin position="470"/>
        <end position="513"/>
    </location>
</feature>
<dbReference type="AlphaFoldDB" id="A0A1I8FFU8"/>
<dbReference type="Proteomes" id="UP000095280">
    <property type="component" value="Unplaced"/>
</dbReference>
<keyword evidence="3" id="KW-1185">Reference proteome</keyword>
<evidence type="ECO:0000313" key="3">
    <source>
        <dbReference type="Proteomes" id="UP000095280"/>
    </source>
</evidence>
<evidence type="ECO:0000313" key="4">
    <source>
        <dbReference type="WBParaSite" id="maker-unitig_32347-snap-gene-0.2-mRNA-1"/>
    </source>
</evidence>
<accession>A0A1I8FFU8</accession>
<name>A0A1I8FFU8_9PLAT</name>
<organism evidence="3 4">
    <name type="scientific">Macrostomum lignano</name>
    <dbReference type="NCBI Taxonomy" id="282301"/>
    <lineage>
        <taxon>Eukaryota</taxon>
        <taxon>Metazoa</taxon>
        <taxon>Spiralia</taxon>
        <taxon>Lophotrochozoa</taxon>
        <taxon>Platyhelminthes</taxon>
        <taxon>Rhabditophora</taxon>
        <taxon>Macrostomorpha</taxon>
        <taxon>Macrostomida</taxon>
        <taxon>Macrostomidae</taxon>
        <taxon>Macrostomum</taxon>
    </lineage>
</organism>
<keyword evidence="2" id="KW-0812">Transmembrane</keyword>
<keyword evidence="2" id="KW-0472">Membrane</keyword>
<reference evidence="4" key="1">
    <citation type="submission" date="2016-11" db="UniProtKB">
        <authorList>
            <consortium name="WormBaseParasite"/>
        </authorList>
    </citation>
    <scope>IDENTIFICATION</scope>
</reference>
<sequence>LRRRQRHGQEFGDFTRIHCLKLAGCRQTIAVRRRGNSLRSRPSKQAAAEAVVIASFNKASRRQTASLLPLCAMARQEAKRLRGPRPLSKLSTRHCSPSIGPAAAAAPAATSGLAAESDLDPRRRPLWPLSDCHDGAAAINDSDERGEGPRPEDDAEGLCISSPRQSLSPQICEVDGRGADPPPRRSPAASPASRTACPLPPPPASPATTHQPLLEKMWPTEKPQVAVKSPTFQLAVSTTVPIFAETTPALRQRQPTRDSTPSKKIWLELGPDRVEKLIAAFKIGARAAVFLLVDSLETERNHFEHVGAERGGQSLTQSAWLRVLQEAAECSTKCSEKPRDPPNPGSCVSCTTGSRPGLVSSSSGFEPAGPKRSPSAFQLAGTASDYSPRAPTAFVCCPASASQLWVGSEEEILPQLKSTPVRQLCWAGRFTRAVADLIAAVDNVGANAGCLAQAESALWGLLLGDPESLSTPASAAAANADATRHRPRSGKTTSSPPQQPPQPQPPPPLQQLHEAEHSVEADLLEKLERAPGQLAEPDSDPGCATGRCPTSALLARSPRTPLFRAAPRAQLGGAPVWRPAKRRAWRRIESLGAEELSLPLASRACSPHPTTVAESASRDEACRVAYSRFFGACPSSLPAPGLPGVQGDPAAIRRLHCAGEAHQQPAELLPSNSGQRQRRLRGAGQGLGNRHPAHRLRGGGGGRGYTFLALARAPADCAAPPGRWRLRLIGDEAESLPAPLLPGRTELNSNFSIRQLQVGSLLLLLLCSLCLLLCSCSALALLLCSCSCCCLALLLLCSCLLLLLCSALLCLLCLLCS</sequence>
<feature type="region of interest" description="Disordered" evidence="1">
    <location>
        <begin position="82"/>
        <end position="210"/>
    </location>
</feature>
<feature type="transmembrane region" description="Helical" evidence="2">
    <location>
        <begin position="761"/>
        <end position="784"/>
    </location>
</feature>
<feature type="region of interest" description="Disordered" evidence="1">
    <location>
        <begin position="664"/>
        <end position="699"/>
    </location>
</feature>
<keyword evidence="2" id="KW-1133">Transmembrane helix</keyword>
<feature type="compositionally biased region" description="Pro residues" evidence="1">
    <location>
        <begin position="497"/>
        <end position="509"/>
    </location>
</feature>
<evidence type="ECO:0000256" key="2">
    <source>
        <dbReference type="SAM" id="Phobius"/>
    </source>
</evidence>
<feature type="transmembrane region" description="Helical" evidence="2">
    <location>
        <begin position="791"/>
        <end position="815"/>
    </location>
</feature>
<feature type="compositionally biased region" description="Low complexity" evidence="1">
    <location>
        <begin position="186"/>
        <end position="197"/>
    </location>
</feature>
<proteinExistence type="predicted"/>
<evidence type="ECO:0000256" key="1">
    <source>
        <dbReference type="SAM" id="MobiDB-lite"/>
    </source>
</evidence>
<dbReference type="WBParaSite" id="maker-unitig_32347-snap-gene-0.2-mRNA-1">
    <property type="protein sequence ID" value="maker-unitig_32347-snap-gene-0.2-mRNA-1"/>
    <property type="gene ID" value="maker-unitig_32347-snap-gene-0.2"/>
</dbReference>